<evidence type="ECO:0000256" key="1">
    <source>
        <dbReference type="ARBA" id="ARBA00000469"/>
    </source>
</evidence>
<evidence type="ECO:0000256" key="17">
    <source>
        <dbReference type="ARBA" id="ARBA00035760"/>
    </source>
</evidence>
<evidence type="ECO:0000259" key="38">
    <source>
        <dbReference type="Pfam" id="PF02737"/>
    </source>
</evidence>
<dbReference type="EC" id="5.3.3.8" evidence="6"/>
<dbReference type="InterPro" id="IPR029045">
    <property type="entry name" value="ClpP/crotonase-like_dom_sf"/>
</dbReference>
<comment type="catalytic activity">
    <reaction evidence="35">
        <text>(3S)-hydroxyhexadecanedioyl-CoA + NAD(+) = 3-oxohexadecanedioyl-CoA + NADH + H(+)</text>
        <dbReference type="Rhea" id="RHEA:40267"/>
        <dbReference type="ChEBI" id="CHEBI:15378"/>
        <dbReference type="ChEBI" id="CHEBI:57540"/>
        <dbReference type="ChEBI" id="CHEBI:57945"/>
        <dbReference type="ChEBI" id="CHEBI:77080"/>
        <dbReference type="ChEBI" id="CHEBI:77081"/>
    </reaction>
    <physiologicalReaction direction="left-to-right" evidence="35">
        <dbReference type="Rhea" id="RHEA:40268"/>
    </physiologicalReaction>
</comment>
<evidence type="ECO:0000256" key="30">
    <source>
        <dbReference type="ARBA" id="ARBA00039632"/>
    </source>
</evidence>
<sequence length="719" mass="77845">MARYTRIAGSIALITLKNPPVNALSAAVRQGITDSVGRALSDPEVEAVVLCGEDGKFCGGADIKEFARPMTGPGLVPMIDAIEAGEKPVVAAIEGVALGGGLELALACHYRIAHYKARLGLPEVTLGLIPAAGGTQRLPRLIGVPAALDLITTGRHVSAHEALKLGIVDRVTDRNTLELAVEFAKSVSGQPLAPRRLSTRQPSCPTDLDSFLEGAMLRVRQRARGAIAPVACVQAVRAAATLPFSQGMEQEKELMASLFTSAQARAMQYCFFSQRTVGRWSMPSGARWDNSKAQPIHKAAVIGLGTMGRGIAVSLVQAGIPVVAVEMETKQLEVAKHAVTSILEREAQKRGKEPKLGLIHFSIDLQDLREVDLVIEAVFEDMALKKQVFRELSSVCRPNAFLCTNTSSLDVNQLAAATRMPELVVGMHFFAPAHVMKLLEVVYGPRSSPVAVATAMQLGKRLGKVSVAVGNCHGFVGNRMLMPYMEQSVFLLEEGATPEQVDQALEEFGFPMGVFRVSDLSGLDVGWKVRKGLGLTGPGVAPGESARIRQGRRYCPLPDLLCKQGRLGQKTGKGWYLYDKPGGRVAKSDPWLHNFLEEYRSQHGLQAHPVSQQEVLERCLYSLINEGFRILEDGIAAGPEDIDTIYVFGYGWPPHRGGPMFHAGAVGLPTVLEKLEHYSQAHPDIPQLQPSSLLRRLVTAGSPPIHKWREVVKTVHSQL</sequence>
<evidence type="ECO:0000259" key="37">
    <source>
        <dbReference type="Pfam" id="PF00725"/>
    </source>
</evidence>
<dbReference type="GO" id="GO:0004165">
    <property type="term" value="F:delta(3)-delta(2)-enoyl-CoA isomerase activity"/>
    <property type="evidence" value="ECO:0007669"/>
    <property type="project" value="UniProtKB-EC"/>
</dbReference>
<evidence type="ECO:0000256" key="4">
    <source>
        <dbReference type="ARBA" id="ARBA00008750"/>
    </source>
</evidence>
<evidence type="ECO:0000256" key="34">
    <source>
        <dbReference type="ARBA" id="ARBA00048911"/>
    </source>
</evidence>
<name>A0A8T3DR67_9TELE</name>
<comment type="catalytic activity">
    <reaction evidence="25">
        <text>(2S,3S)-3-hydroxy-2-methylbutanoyl-CoA = (2E)-2-methylbut-2-enoyl-CoA + H2O</text>
        <dbReference type="Rhea" id="RHEA:31119"/>
        <dbReference type="ChEBI" id="CHEBI:15377"/>
        <dbReference type="ChEBI" id="CHEBI:57312"/>
        <dbReference type="ChEBI" id="CHEBI:57337"/>
    </reaction>
    <physiologicalReaction direction="right-to-left" evidence="25">
        <dbReference type="Rhea" id="RHEA:31121"/>
    </physiologicalReaction>
</comment>
<feature type="domain" description="3-hydroxyacyl-CoA dehydrogenase NAD binding" evidence="38">
    <location>
        <begin position="298"/>
        <end position="471"/>
    </location>
</feature>
<comment type="catalytic activity">
    <reaction evidence="24">
        <text>(3S)-hydroxyhexanoyl-CoA = (2E)-hexenoyl-CoA + H2O</text>
        <dbReference type="Rhea" id="RHEA:30547"/>
        <dbReference type="ChEBI" id="CHEBI:15377"/>
        <dbReference type="ChEBI" id="CHEBI:62075"/>
        <dbReference type="ChEBI" id="CHEBI:62077"/>
    </reaction>
    <physiologicalReaction direction="right-to-left" evidence="24">
        <dbReference type="Rhea" id="RHEA:30549"/>
    </physiologicalReaction>
</comment>
<dbReference type="InterPro" id="IPR001753">
    <property type="entry name" value="Enoyl-CoA_hydra/iso"/>
</dbReference>
<evidence type="ECO:0000256" key="24">
    <source>
        <dbReference type="ARBA" id="ARBA00036370"/>
    </source>
</evidence>
<dbReference type="InterPro" id="IPR018376">
    <property type="entry name" value="Enoyl-CoA_hyd/isom_CS"/>
</dbReference>
<dbReference type="PROSITE" id="PS00067">
    <property type="entry name" value="3HCDH"/>
    <property type="match status" value="1"/>
</dbReference>
<organism evidence="39 40">
    <name type="scientific">Albula goreensis</name>
    <dbReference type="NCBI Taxonomy" id="1534307"/>
    <lineage>
        <taxon>Eukaryota</taxon>
        <taxon>Metazoa</taxon>
        <taxon>Chordata</taxon>
        <taxon>Craniata</taxon>
        <taxon>Vertebrata</taxon>
        <taxon>Euteleostomi</taxon>
        <taxon>Actinopterygii</taxon>
        <taxon>Neopterygii</taxon>
        <taxon>Teleostei</taxon>
        <taxon>Albuliformes</taxon>
        <taxon>Albulidae</taxon>
        <taxon>Albula</taxon>
    </lineage>
</organism>
<dbReference type="FunFam" id="1.10.1040.50:FF:000006">
    <property type="entry name" value="Peroxisomal bifunctional enzyme"/>
    <property type="match status" value="1"/>
</dbReference>
<dbReference type="EC" id="1.1.1.35" evidence="8"/>
<dbReference type="FunFam" id="3.90.226.10:FF:000052">
    <property type="entry name" value="Peroxisomal bifunctional enzyme"/>
    <property type="match status" value="1"/>
</dbReference>
<evidence type="ECO:0000256" key="19">
    <source>
        <dbReference type="ARBA" id="ARBA00035909"/>
    </source>
</evidence>
<evidence type="ECO:0000256" key="8">
    <source>
        <dbReference type="ARBA" id="ARBA00013000"/>
    </source>
</evidence>
<evidence type="ECO:0000256" key="14">
    <source>
        <dbReference type="ARBA" id="ARBA00023235"/>
    </source>
</evidence>
<evidence type="ECO:0000256" key="25">
    <source>
        <dbReference type="ARBA" id="ARBA00036472"/>
    </source>
</evidence>
<dbReference type="FunFam" id="3.40.50.720:FF:000009">
    <property type="entry name" value="Fatty oxidation complex, alpha subunit"/>
    <property type="match status" value="1"/>
</dbReference>
<keyword evidence="14" id="KW-0413">Isomerase</keyword>
<dbReference type="Pfam" id="PF00378">
    <property type="entry name" value="ECH_1"/>
    <property type="match status" value="1"/>
</dbReference>
<comment type="catalytic activity">
    <reaction evidence="17">
        <text>(3S)-hydroxydecanoyl-CoA = (2E)-decenoyl-CoA + H2O</text>
        <dbReference type="Rhea" id="RHEA:31191"/>
        <dbReference type="ChEBI" id="CHEBI:15377"/>
        <dbReference type="ChEBI" id="CHEBI:61406"/>
        <dbReference type="ChEBI" id="CHEBI:62616"/>
    </reaction>
    <physiologicalReaction direction="right-to-left" evidence="17">
        <dbReference type="Rhea" id="RHEA:31193"/>
    </physiologicalReaction>
</comment>
<evidence type="ECO:0000256" key="10">
    <source>
        <dbReference type="ARBA" id="ARBA00023002"/>
    </source>
</evidence>
<keyword evidence="16" id="KW-0511">Multifunctional enzyme</keyword>
<evidence type="ECO:0000256" key="31">
    <source>
        <dbReference type="ARBA" id="ARBA00042031"/>
    </source>
</evidence>
<dbReference type="InterPro" id="IPR008927">
    <property type="entry name" value="6-PGluconate_DH-like_C_sf"/>
</dbReference>
<keyword evidence="15" id="KW-0456">Lyase</keyword>
<dbReference type="Pfam" id="PF00725">
    <property type="entry name" value="3HCDH"/>
    <property type="match status" value="2"/>
</dbReference>
<dbReference type="Pfam" id="PF02737">
    <property type="entry name" value="3HCDH_N"/>
    <property type="match status" value="1"/>
</dbReference>
<dbReference type="SUPFAM" id="SSF51735">
    <property type="entry name" value="NAD(P)-binding Rossmann-fold domains"/>
    <property type="match status" value="1"/>
</dbReference>
<comment type="similarity">
    <text evidence="29">In the C-terminal section; belongs to the 3-hydroxyacyl-CoA dehydrogenase family.</text>
</comment>
<evidence type="ECO:0000256" key="35">
    <source>
        <dbReference type="ARBA" id="ARBA00049448"/>
    </source>
</evidence>
<comment type="caution">
    <text evidence="39">The sequence shown here is derived from an EMBL/GenBank/DDBJ whole genome shotgun (WGS) entry which is preliminary data.</text>
</comment>
<dbReference type="CDD" id="cd06558">
    <property type="entry name" value="crotonase-like"/>
    <property type="match status" value="1"/>
</dbReference>
<evidence type="ECO:0000256" key="23">
    <source>
        <dbReference type="ARBA" id="ARBA00036353"/>
    </source>
</evidence>
<dbReference type="Gene3D" id="3.90.226.10">
    <property type="entry name" value="2-enoyl-CoA Hydratase, Chain A, domain 1"/>
    <property type="match status" value="1"/>
</dbReference>
<comment type="pathway">
    <text evidence="3">Lipid metabolism; fatty acid beta-oxidation.</text>
</comment>
<keyword evidence="12" id="KW-0443">Lipid metabolism</keyword>
<feature type="domain" description="3-hydroxyacyl-CoA dehydrogenase C-terminal" evidence="37">
    <location>
        <begin position="615"/>
        <end position="702"/>
    </location>
</feature>
<evidence type="ECO:0000256" key="18">
    <source>
        <dbReference type="ARBA" id="ARBA00035863"/>
    </source>
</evidence>
<evidence type="ECO:0000256" key="7">
    <source>
        <dbReference type="ARBA" id="ARBA00012076"/>
    </source>
</evidence>
<evidence type="ECO:0000256" key="2">
    <source>
        <dbReference type="ARBA" id="ARBA00004275"/>
    </source>
</evidence>
<evidence type="ECO:0000256" key="13">
    <source>
        <dbReference type="ARBA" id="ARBA00023140"/>
    </source>
</evidence>
<comment type="similarity">
    <text evidence="36">Belongs to the enoyl-CoA hydratase/isomerase family.</text>
</comment>
<dbReference type="GO" id="GO:0004300">
    <property type="term" value="F:enoyl-CoA hydratase activity"/>
    <property type="evidence" value="ECO:0007669"/>
    <property type="project" value="UniProtKB-EC"/>
</dbReference>
<keyword evidence="11" id="KW-0520">NAD</keyword>
<comment type="catalytic activity">
    <reaction evidence="22">
        <text>(3Z)-hexenoyl-CoA = (2E)-hexenoyl-CoA</text>
        <dbReference type="Rhea" id="RHEA:45748"/>
        <dbReference type="ChEBI" id="CHEBI:62077"/>
        <dbReference type="ChEBI" id="CHEBI:85415"/>
    </reaction>
    <physiologicalReaction direction="left-to-right" evidence="22">
        <dbReference type="Rhea" id="RHEA:45749"/>
    </physiologicalReaction>
</comment>
<dbReference type="InterPro" id="IPR006180">
    <property type="entry name" value="3-OHacyl-CoA_DH_CS"/>
</dbReference>
<dbReference type="OrthoDB" id="2018133at2759"/>
<comment type="catalytic activity">
    <reaction evidence="33">
        <text>(3S)-hydroxydecanoyl-CoA + NAD(+) = 3-oxodecanoyl-CoA + NADH + H(+)</text>
        <dbReference type="Rhea" id="RHEA:31187"/>
        <dbReference type="ChEBI" id="CHEBI:15378"/>
        <dbReference type="ChEBI" id="CHEBI:57540"/>
        <dbReference type="ChEBI" id="CHEBI:57945"/>
        <dbReference type="ChEBI" id="CHEBI:62548"/>
        <dbReference type="ChEBI" id="CHEBI:62616"/>
    </reaction>
    <physiologicalReaction direction="left-to-right" evidence="33">
        <dbReference type="Rhea" id="RHEA:31188"/>
    </physiologicalReaction>
</comment>
<evidence type="ECO:0000256" key="22">
    <source>
        <dbReference type="ARBA" id="ARBA00036336"/>
    </source>
</evidence>
<keyword evidence="40" id="KW-1185">Reference proteome</keyword>
<gene>
    <name evidence="39" type="ORF">AGOR_G00071050</name>
</gene>
<dbReference type="InterPro" id="IPR036291">
    <property type="entry name" value="NAD(P)-bd_dom_sf"/>
</dbReference>
<keyword evidence="10" id="KW-0560">Oxidoreductase</keyword>
<dbReference type="SUPFAM" id="SSF52096">
    <property type="entry name" value="ClpP/crotonase"/>
    <property type="match status" value="1"/>
</dbReference>
<evidence type="ECO:0000256" key="21">
    <source>
        <dbReference type="ARBA" id="ARBA00035959"/>
    </source>
</evidence>
<feature type="domain" description="3-hydroxyacyl-CoA dehydrogenase C-terminal" evidence="37">
    <location>
        <begin position="474"/>
        <end position="578"/>
    </location>
</feature>
<keyword evidence="13" id="KW-0576">Peroxisome</keyword>
<dbReference type="EC" id="4.2.1.17" evidence="7"/>
<dbReference type="GO" id="GO:0006635">
    <property type="term" value="P:fatty acid beta-oxidation"/>
    <property type="evidence" value="ECO:0007669"/>
    <property type="project" value="TreeGrafter"/>
</dbReference>
<comment type="catalytic activity">
    <reaction evidence="26">
        <text>(3E,5Z)-tetradecadienoyl-CoA = (2E,5Z)-tetradecadienoyl-CoA</text>
        <dbReference type="Rhea" id="RHEA:47464"/>
        <dbReference type="ChEBI" id="CHEBI:71586"/>
        <dbReference type="ChEBI" id="CHEBI:87701"/>
    </reaction>
    <physiologicalReaction direction="right-to-left" evidence="26">
        <dbReference type="Rhea" id="RHEA:47466"/>
    </physiologicalReaction>
</comment>
<dbReference type="InterPro" id="IPR006108">
    <property type="entry name" value="3HC_DH_C"/>
</dbReference>
<evidence type="ECO:0000256" key="3">
    <source>
        <dbReference type="ARBA" id="ARBA00005005"/>
    </source>
</evidence>
<comment type="subcellular location">
    <subcellularLocation>
        <location evidence="2">Peroxisome</location>
    </subcellularLocation>
</comment>
<comment type="catalytic activity">
    <reaction evidence="20">
        <text>a (3E)-enoyl-CoA = a 4-saturated (2E)-enoyl-CoA</text>
        <dbReference type="Rhea" id="RHEA:45228"/>
        <dbReference type="ChEBI" id="CHEBI:58521"/>
        <dbReference type="ChEBI" id="CHEBI:85097"/>
        <dbReference type="EC" id="5.3.3.8"/>
    </reaction>
    <physiologicalReaction direction="left-to-right" evidence="20">
        <dbReference type="Rhea" id="RHEA:45229"/>
    </physiologicalReaction>
</comment>
<evidence type="ECO:0000256" key="20">
    <source>
        <dbReference type="ARBA" id="ARBA00035949"/>
    </source>
</evidence>
<dbReference type="PROSITE" id="PS00166">
    <property type="entry name" value="ENOYL_COA_HYDRATASE"/>
    <property type="match status" value="1"/>
</dbReference>
<evidence type="ECO:0000256" key="16">
    <source>
        <dbReference type="ARBA" id="ARBA00023268"/>
    </source>
</evidence>
<comment type="catalytic activity">
    <reaction evidence="23">
        <text>(3E)-hexenoyl-CoA = (2E)-hexenoyl-CoA</text>
        <dbReference type="Rhea" id="RHEA:45736"/>
        <dbReference type="ChEBI" id="CHEBI:62077"/>
        <dbReference type="ChEBI" id="CHEBI:84790"/>
    </reaction>
    <physiologicalReaction direction="left-to-right" evidence="23">
        <dbReference type="Rhea" id="RHEA:45737"/>
    </physiologicalReaction>
</comment>
<dbReference type="PANTHER" id="PTHR23309:SF49">
    <property type="entry name" value="PEROXISOMAL BIFUNCTIONAL ENZYME"/>
    <property type="match status" value="1"/>
</dbReference>
<dbReference type="Gene3D" id="1.10.1040.50">
    <property type="match status" value="1"/>
</dbReference>
<dbReference type="Gene3D" id="3.40.50.720">
    <property type="entry name" value="NAD(P)-binding Rossmann-like Domain"/>
    <property type="match status" value="1"/>
</dbReference>
<evidence type="ECO:0000256" key="5">
    <source>
        <dbReference type="ARBA" id="ARBA00011245"/>
    </source>
</evidence>
<evidence type="ECO:0000313" key="40">
    <source>
        <dbReference type="Proteomes" id="UP000829720"/>
    </source>
</evidence>
<dbReference type="SUPFAM" id="SSF48179">
    <property type="entry name" value="6-phosphogluconate dehydrogenase C-terminal domain-like"/>
    <property type="match status" value="2"/>
</dbReference>
<evidence type="ECO:0000256" key="9">
    <source>
        <dbReference type="ARBA" id="ARBA00022832"/>
    </source>
</evidence>
<comment type="catalytic activity">
    <reaction evidence="19">
        <text>a 4-saturated-(3S)-3-hydroxyacyl-CoA = a (3E)-enoyl-CoA + H2O</text>
        <dbReference type="Rhea" id="RHEA:20724"/>
        <dbReference type="ChEBI" id="CHEBI:15377"/>
        <dbReference type="ChEBI" id="CHEBI:58521"/>
        <dbReference type="ChEBI" id="CHEBI:137480"/>
        <dbReference type="EC" id="4.2.1.17"/>
    </reaction>
    <physiologicalReaction direction="left-to-right" evidence="19">
        <dbReference type="Rhea" id="RHEA:20725"/>
    </physiologicalReaction>
</comment>
<evidence type="ECO:0000256" key="26">
    <source>
        <dbReference type="ARBA" id="ARBA00036570"/>
    </source>
</evidence>
<comment type="catalytic activity">
    <reaction evidence="18">
        <text>(3E,5Z)-octadienoyl-CoA = (2E,5Z)-octadienoyl-CoA</text>
        <dbReference type="Rhea" id="RHEA:49932"/>
        <dbReference type="ChEBI" id="CHEBI:85108"/>
        <dbReference type="ChEBI" id="CHEBI:131990"/>
    </reaction>
    <physiologicalReaction direction="right-to-left" evidence="18">
        <dbReference type="Rhea" id="RHEA:49934"/>
    </physiologicalReaction>
</comment>
<evidence type="ECO:0000256" key="15">
    <source>
        <dbReference type="ARBA" id="ARBA00023239"/>
    </source>
</evidence>
<dbReference type="GO" id="GO:0003857">
    <property type="term" value="F:(3S)-3-hydroxyacyl-CoA dehydrogenase (NAD+) activity"/>
    <property type="evidence" value="ECO:0007669"/>
    <property type="project" value="UniProtKB-EC"/>
</dbReference>
<dbReference type="AlphaFoldDB" id="A0A8T3DR67"/>
<comment type="subunit">
    <text evidence="5">Monomer.</text>
</comment>
<dbReference type="PANTHER" id="PTHR23309">
    <property type="entry name" value="3-HYDROXYACYL-COA DEHYROGENASE"/>
    <property type="match status" value="1"/>
</dbReference>
<comment type="catalytic activity">
    <reaction evidence="32">
        <text>(3S)-hydroxyhexadecanoyl-CoA + NAD(+) = 3-oxohexadecanoyl-CoA + NADH + H(+)</text>
        <dbReference type="Rhea" id="RHEA:31159"/>
        <dbReference type="ChEBI" id="CHEBI:15378"/>
        <dbReference type="ChEBI" id="CHEBI:57349"/>
        <dbReference type="ChEBI" id="CHEBI:57540"/>
        <dbReference type="ChEBI" id="CHEBI:57945"/>
        <dbReference type="ChEBI" id="CHEBI:62613"/>
    </reaction>
    <physiologicalReaction direction="left-to-right" evidence="32">
        <dbReference type="Rhea" id="RHEA:31160"/>
    </physiologicalReaction>
</comment>
<dbReference type="Proteomes" id="UP000829720">
    <property type="component" value="Unassembled WGS sequence"/>
</dbReference>
<evidence type="ECO:0000256" key="27">
    <source>
        <dbReference type="ARBA" id="ARBA00036656"/>
    </source>
</evidence>
<comment type="catalytic activity">
    <reaction evidence="28">
        <text>(2E)-hexadecenedioyl-CoA + H2O = (3S)-hydroxyhexadecanedioyl-CoA</text>
        <dbReference type="Rhea" id="RHEA:40259"/>
        <dbReference type="ChEBI" id="CHEBI:15377"/>
        <dbReference type="ChEBI" id="CHEBI:77075"/>
        <dbReference type="ChEBI" id="CHEBI:77080"/>
    </reaction>
    <physiologicalReaction direction="left-to-right" evidence="28">
        <dbReference type="Rhea" id="RHEA:40260"/>
    </physiologicalReaction>
</comment>
<comment type="catalytic activity">
    <reaction evidence="21">
        <text>a (3Z)-enoyl-CoA = a 4-saturated (2E)-enoyl-CoA</text>
        <dbReference type="Rhea" id="RHEA:45900"/>
        <dbReference type="ChEBI" id="CHEBI:85097"/>
        <dbReference type="ChEBI" id="CHEBI:85489"/>
        <dbReference type="EC" id="5.3.3.8"/>
    </reaction>
    <physiologicalReaction direction="left-to-right" evidence="21">
        <dbReference type="Rhea" id="RHEA:45901"/>
    </physiologicalReaction>
</comment>
<comment type="catalytic activity">
    <reaction evidence="1">
        <text>(3S)-hydroxyhexadecanoyl-CoA = (2E)-hexadecenoyl-CoA + H2O</text>
        <dbReference type="Rhea" id="RHEA:31163"/>
        <dbReference type="ChEBI" id="CHEBI:15377"/>
        <dbReference type="ChEBI" id="CHEBI:61526"/>
        <dbReference type="ChEBI" id="CHEBI:62613"/>
    </reaction>
    <physiologicalReaction direction="right-to-left" evidence="1">
        <dbReference type="Rhea" id="RHEA:31165"/>
    </physiologicalReaction>
</comment>
<reference evidence="39" key="1">
    <citation type="submission" date="2021-01" db="EMBL/GenBank/DDBJ databases">
        <authorList>
            <person name="Zahm M."/>
            <person name="Roques C."/>
            <person name="Cabau C."/>
            <person name="Klopp C."/>
            <person name="Donnadieu C."/>
            <person name="Jouanno E."/>
            <person name="Lampietro C."/>
            <person name="Louis A."/>
            <person name="Herpin A."/>
            <person name="Echchiki A."/>
            <person name="Berthelot C."/>
            <person name="Parey E."/>
            <person name="Roest-Crollius H."/>
            <person name="Braasch I."/>
            <person name="Postlethwait J."/>
            <person name="Bobe J."/>
            <person name="Montfort J."/>
            <person name="Bouchez O."/>
            <person name="Begum T."/>
            <person name="Mejri S."/>
            <person name="Adams A."/>
            <person name="Chen W.-J."/>
            <person name="Guiguen Y."/>
        </authorList>
    </citation>
    <scope>NUCLEOTIDE SEQUENCE</scope>
    <source>
        <tissue evidence="39">Blood</tissue>
    </source>
</reference>
<comment type="similarity">
    <text evidence="4">In the N-terminal section; belongs to the enoyl-CoA hydratase/isomerase family.</text>
</comment>
<evidence type="ECO:0000256" key="32">
    <source>
        <dbReference type="ARBA" id="ARBA00047613"/>
    </source>
</evidence>
<protein>
    <recommendedName>
        <fullName evidence="30">Peroxisomal bifunctional enzyme</fullName>
        <ecNumber evidence="8">1.1.1.35</ecNumber>
        <ecNumber evidence="7">4.2.1.17</ecNumber>
        <ecNumber evidence="6">5.3.3.8</ecNumber>
    </recommendedName>
    <alternativeName>
        <fullName evidence="31">Multifunctional enzyme 1</fullName>
    </alternativeName>
</protein>
<accession>A0A8T3DR67</accession>
<evidence type="ECO:0000256" key="6">
    <source>
        <dbReference type="ARBA" id="ARBA00012064"/>
    </source>
</evidence>
<keyword evidence="9" id="KW-0276">Fatty acid metabolism</keyword>
<evidence type="ECO:0000256" key="36">
    <source>
        <dbReference type="RuleBase" id="RU003707"/>
    </source>
</evidence>
<evidence type="ECO:0000256" key="33">
    <source>
        <dbReference type="ARBA" id="ARBA00048361"/>
    </source>
</evidence>
<evidence type="ECO:0000256" key="29">
    <source>
        <dbReference type="ARBA" id="ARBA00038365"/>
    </source>
</evidence>
<evidence type="ECO:0000256" key="11">
    <source>
        <dbReference type="ARBA" id="ARBA00023027"/>
    </source>
</evidence>
<dbReference type="GO" id="GO:0070403">
    <property type="term" value="F:NAD+ binding"/>
    <property type="evidence" value="ECO:0007669"/>
    <property type="project" value="InterPro"/>
</dbReference>
<comment type="catalytic activity">
    <reaction evidence="34">
        <text>a (3S)-3-hydroxyacyl-CoA + NAD(+) = a 3-oxoacyl-CoA + NADH + H(+)</text>
        <dbReference type="Rhea" id="RHEA:22432"/>
        <dbReference type="ChEBI" id="CHEBI:15378"/>
        <dbReference type="ChEBI" id="CHEBI:57318"/>
        <dbReference type="ChEBI" id="CHEBI:57540"/>
        <dbReference type="ChEBI" id="CHEBI:57945"/>
        <dbReference type="ChEBI" id="CHEBI:90726"/>
        <dbReference type="EC" id="1.1.1.35"/>
    </reaction>
    <physiologicalReaction direction="left-to-right" evidence="34">
        <dbReference type="Rhea" id="RHEA:22433"/>
    </physiologicalReaction>
</comment>
<dbReference type="GO" id="GO:0005777">
    <property type="term" value="C:peroxisome"/>
    <property type="evidence" value="ECO:0007669"/>
    <property type="project" value="UniProtKB-SubCell"/>
</dbReference>
<evidence type="ECO:0000256" key="12">
    <source>
        <dbReference type="ARBA" id="ARBA00023098"/>
    </source>
</evidence>
<evidence type="ECO:0000256" key="28">
    <source>
        <dbReference type="ARBA" id="ARBA00036989"/>
    </source>
</evidence>
<comment type="catalytic activity">
    <reaction evidence="27">
        <text>(3E)-decenoyl-CoA = (2E)-decenoyl-CoA</text>
        <dbReference type="Rhea" id="RHEA:45752"/>
        <dbReference type="ChEBI" id="CHEBI:61406"/>
        <dbReference type="ChEBI" id="CHEBI:84793"/>
    </reaction>
    <physiologicalReaction direction="left-to-right" evidence="27">
        <dbReference type="Rhea" id="RHEA:45753"/>
    </physiologicalReaction>
</comment>
<dbReference type="InterPro" id="IPR006176">
    <property type="entry name" value="3-OHacyl-CoA_DH_NAD-bd"/>
</dbReference>
<evidence type="ECO:0000313" key="39">
    <source>
        <dbReference type="EMBL" id="KAI1898314.1"/>
    </source>
</evidence>
<dbReference type="EMBL" id="JAERUA010000006">
    <property type="protein sequence ID" value="KAI1898314.1"/>
    <property type="molecule type" value="Genomic_DNA"/>
</dbReference>
<proteinExistence type="inferred from homology"/>